<organism evidence="2 3">
    <name type="scientific">Photobacterium malacitanum</name>
    <dbReference type="NCBI Taxonomy" id="2204294"/>
    <lineage>
        <taxon>Bacteria</taxon>
        <taxon>Pseudomonadati</taxon>
        <taxon>Pseudomonadota</taxon>
        <taxon>Gammaproteobacteria</taxon>
        <taxon>Vibrionales</taxon>
        <taxon>Vibrionaceae</taxon>
        <taxon>Photobacterium</taxon>
    </lineage>
</organism>
<name>A0A1Y6M6D8_9GAMM</name>
<sequence>MHALLSLHVMSYIFFYNGIILNIAVNYIYNSLNMREMKQNILLNNDMIYKAAMLGNSSNHRSCFEFFKKVISKSLEY</sequence>
<proteinExistence type="predicted"/>
<protein>
    <submittedName>
        <fullName evidence="2">Uncharacterized protein</fullName>
    </submittedName>
</protein>
<dbReference type="Proteomes" id="UP000195963">
    <property type="component" value="Unassembled WGS sequence"/>
</dbReference>
<evidence type="ECO:0000256" key="1">
    <source>
        <dbReference type="SAM" id="Phobius"/>
    </source>
</evidence>
<keyword evidence="3" id="KW-1185">Reference proteome</keyword>
<keyword evidence="1" id="KW-1133">Transmembrane helix</keyword>
<evidence type="ECO:0000313" key="3">
    <source>
        <dbReference type="Proteomes" id="UP000195963"/>
    </source>
</evidence>
<accession>A0A1Y6M6D8</accession>
<gene>
    <name evidence="2" type="ORF">PMAL9190_00364</name>
</gene>
<keyword evidence="1" id="KW-0812">Transmembrane</keyword>
<dbReference type="EMBL" id="FYAK01000001">
    <property type="protein sequence ID" value="SMY32116.1"/>
    <property type="molecule type" value="Genomic_DNA"/>
</dbReference>
<reference evidence="3" key="1">
    <citation type="submission" date="2017-06" db="EMBL/GenBank/DDBJ databases">
        <authorList>
            <person name="Rodrigo-Torres L."/>
            <person name="Arahal R.D."/>
            <person name="Lucena T."/>
        </authorList>
    </citation>
    <scope>NUCLEOTIDE SEQUENCE [LARGE SCALE GENOMIC DNA]</scope>
    <source>
        <strain evidence="3">CECT 9190</strain>
    </source>
</reference>
<dbReference type="AlphaFoldDB" id="A0A1Y6M6D8"/>
<feature type="transmembrane region" description="Helical" evidence="1">
    <location>
        <begin position="12"/>
        <end position="29"/>
    </location>
</feature>
<keyword evidence="1" id="KW-0472">Membrane</keyword>
<evidence type="ECO:0000313" key="2">
    <source>
        <dbReference type="EMBL" id="SMY32116.1"/>
    </source>
</evidence>